<sequence>MANWKVPFYTHQRQYENLKPELQAAMEEVFQSGKYVQGPALSRFEEELKEYMGSEYAIGVGNGTDALWLTFMALGLGKGDEMITNANTFFATAEAMWIAGATAVLVDCDPETRNIDPEAVRKAITNKTRAIVPVHLYGLTVDMKAIREIADEHGLYVIEDNAQAIDGHGDTFKQGELSDAVCTSFITQKNLGTYGDAGAIFTNHKFIDDRVRQLRNHGSNARNVHSFGFNSRLDDLHAAILSVKLKKIGALTDRRVEIGERLNKELADAAKGWLRLPYVPAGYRHVFHCYVVETLDPTERDTFLAYLHDNGVEAKTHYSIAIHRQNGFPWGKDARVAGPLPNAEANADSCVTLPLVPELTDDEISVMIDVVKAYAKQR</sequence>
<dbReference type="EMBL" id="ASJR01000011">
    <property type="protein sequence ID" value="ERP31633.1"/>
    <property type="molecule type" value="Genomic_DNA"/>
</dbReference>
<dbReference type="PANTHER" id="PTHR30244:SF36">
    <property type="entry name" value="3-OXO-GLUCOSE-6-PHOSPHATE:GLUTAMATE AMINOTRANSFERASE"/>
    <property type="match status" value="1"/>
</dbReference>
<evidence type="ECO:0000256" key="5">
    <source>
        <dbReference type="RuleBase" id="RU004508"/>
    </source>
</evidence>
<dbReference type="InterPro" id="IPR015424">
    <property type="entry name" value="PyrdxlP-dep_Trfase"/>
</dbReference>
<dbReference type="Pfam" id="PF01041">
    <property type="entry name" value="DegT_DnrJ_EryC1"/>
    <property type="match status" value="1"/>
</dbReference>
<dbReference type="PANTHER" id="PTHR30244">
    <property type="entry name" value="TRANSAMINASE"/>
    <property type="match status" value="1"/>
</dbReference>
<dbReference type="AlphaFoldDB" id="U7D6S0"/>
<keyword evidence="1 4" id="KW-0663">Pyridoxal phosphate</keyword>
<dbReference type="GO" id="GO:0008483">
    <property type="term" value="F:transaminase activity"/>
    <property type="evidence" value="ECO:0007669"/>
    <property type="project" value="TreeGrafter"/>
</dbReference>
<evidence type="ECO:0000313" key="7">
    <source>
        <dbReference type="Proteomes" id="UP000017148"/>
    </source>
</evidence>
<gene>
    <name evidence="6" type="ORF">CALK_1497</name>
</gene>
<evidence type="ECO:0000256" key="3">
    <source>
        <dbReference type="PIRSR" id="PIRSR000390-1"/>
    </source>
</evidence>
<dbReference type="STRING" id="1313304.CALK_1497"/>
<proteinExistence type="inferred from homology"/>
<dbReference type="CDD" id="cd00616">
    <property type="entry name" value="AHBA_syn"/>
    <property type="match status" value="1"/>
</dbReference>
<organism evidence="6 7">
    <name type="scientific">Chitinivibrio alkaliphilus ACht1</name>
    <dbReference type="NCBI Taxonomy" id="1313304"/>
    <lineage>
        <taxon>Bacteria</taxon>
        <taxon>Pseudomonadati</taxon>
        <taxon>Fibrobacterota</taxon>
        <taxon>Chitinivibrionia</taxon>
        <taxon>Chitinivibrionales</taxon>
        <taxon>Chitinivibrionaceae</taxon>
        <taxon>Chitinivibrio</taxon>
    </lineage>
</organism>
<feature type="active site" description="Proton acceptor" evidence="3">
    <location>
        <position position="189"/>
    </location>
</feature>
<dbReference type="PIRSF" id="PIRSF000390">
    <property type="entry name" value="PLP_StrS"/>
    <property type="match status" value="1"/>
</dbReference>
<comment type="caution">
    <text evidence="6">The sequence shown here is derived from an EMBL/GenBank/DDBJ whole genome shotgun (WGS) entry which is preliminary data.</text>
</comment>
<name>U7D6S0_9BACT</name>
<evidence type="ECO:0000256" key="4">
    <source>
        <dbReference type="PIRSR" id="PIRSR000390-2"/>
    </source>
</evidence>
<dbReference type="Proteomes" id="UP000017148">
    <property type="component" value="Unassembled WGS sequence"/>
</dbReference>
<reference evidence="6 7" key="1">
    <citation type="journal article" date="2013" name="Environ. Microbiol.">
        <title>Genome analysis of Chitinivibrio alkaliphilus gen. nov., sp. nov., a novel extremely haloalkaliphilic anaerobic chitinolytic bacterium from the candidate phylum Termite Group 3.</title>
        <authorList>
            <person name="Sorokin D.Y."/>
            <person name="Gumerov V.M."/>
            <person name="Rakitin A.L."/>
            <person name="Beletsky A.V."/>
            <person name="Damste J.S."/>
            <person name="Muyzer G."/>
            <person name="Mardanov A.V."/>
            <person name="Ravin N.V."/>
        </authorList>
    </citation>
    <scope>NUCLEOTIDE SEQUENCE [LARGE SCALE GENOMIC DNA]</scope>
    <source>
        <strain evidence="6 7">ACht1</strain>
    </source>
</reference>
<dbReference type="OrthoDB" id="9810913at2"/>
<dbReference type="SUPFAM" id="SSF53383">
    <property type="entry name" value="PLP-dependent transferases"/>
    <property type="match status" value="1"/>
</dbReference>
<keyword evidence="7" id="KW-1185">Reference proteome</keyword>
<evidence type="ECO:0000313" key="6">
    <source>
        <dbReference type="EMBL" id="ERP31633.1"/>
    </source>
</evidence>
<dbReference type="Gene3D" id="3.40.640.10">
    <property type="entry name" value="Type I PLP-dependent aspartate aminotransferase-like (Major domain)"/>
    <property type="match status" value="1"/>
</dbReference>
<accession>U7D6S0</accession>
<dbReference type="InterPro" id="IPR015421">
    <property type="entry name" value="PyrdxlP-dep_Trfase_major"/>
</dbReference>
<dbReference type="GO" id="GO:0030170">
    <property type="term" value="F:pyridoxal phosphate binding"/>
    <property type="evidence" value="ECO:0007669"/>
    <property type="project" value="TreeGrafter"/>
</dbReference>
<dbReference type="GO" id="GO:0000271">
    <property type="term" value="P:polysaccharide biosynthetic process"/>
    <property type="evidence" value="ECO:0007669"/>
    <property type="project" value="TreeGrafter"/>
</dbReference>
<dbReference type="Gene3D" id="3.90.1150.10">
    <property type="entry name" value="Aspartate Aminotransferase, domain 1"/>
    <property type="match status" value="1"/>
</dbReference>
<protein>
    <submittedName>
        <fullName evidence="6">3-amino-5-hydroxybenzoic acid synthase family protein</fullName>
    </submittedName>
</protein>
<comment type="similarity">
    <text evidence="2 5">Belongs to the DegT/DnrJ/EryC1 family.</text>
</comment>
<feature type="modified residue" description="N6-(pyridoxal phosphate)lysine" evidence="4">
    <location>
        <position position="189"/>
    </location>
</feature>
<evidence type="ECO:0000256" key="1">
    <source>
        <dbReference type="ARBA" id="ARBA00022898"/>
    </source>
</evidence>
<dbReference type="InterPro" id="IPR000653">
    <property type="entry name" value="DegT/StrS_aminotransferase"/>
</dbReference>
<dbReference type="eggNOG" id="COG0399">
    <property type="taxonomic scope" value="Bacteria"/>
</dbReference>
<dbReference type="RefSeq" id="WP_022636952.1">
    <property type="nucleotide sequence ID" value="NZ_ASJR01000011.1"/>
</dbReference>
<dbReference type="InterPro" id="IPR015422">
    <property type="entry name" value="PyrdxlP-dep_Trfase_small"/>
</dbReference>
<evidence type="ECO:0000256" key="2">
    <source>
        <dbReference type="ARBA" id="ARBA00037999"/>
    </source>
</evidence>